<feature type="region of interest" description="Disordered" evidence="1">
    <location>
        <begin position="252"/>
        <end position="302"/>
    </location>
</feature>
<dbReference type="Proteomes" id="UP001303473">
    <property type="component" value="Unassembled WGS sequence"/>
</dbReference>
<dbReference type="InterPro" id="IPR002575">
    <property type="entry name" value="Aminoglycoside_PTrfase"/>
</dbReference>
<accession>A0AAN6N3E0</accession>
<feature type="non-terminal residue" evidence="3">
    <location>
        <position position="1"/>
    </location>
</feature>
<proteinExistence type="predicted"/>
<comment type="caution">
    <text evidence="3">The sequence shown here is derived from an EMBL/GenBank/DDBJ whole genome shotgun (WGS) entry which is preliminary data.</text>
</comment>
<dbReference type="EMBL" id="MU853830">
    <property type="protein sequence ID" value="KAK3938431.1"/>
    <property type="molecule type" value="Genomic_DNA"/>
</dbReference>
<dbReference type="Pfam" id="PF01636">
    <property type="entry name" value="APH"/>
    <property type="match status" value="1"/>
</dbReference>
<dbReference type="Gene3D" id="3.90.1200.10">
    <property type="match status" value="1"/>
</dbReference>
<dbReference type="InterPro" id="IPR051678">
    <property type="entry name" value="AGP_Transferase"/>
</dbReference>
<evidence type="ECO:0000313" key="4">
    <source>
        <dbReference type="Proteomes" id="UP001303473"/>
    </source>
</evidence>
<reference evidence="4" key="1">
    <citation type="journal article" date="2023" name="Mol. Phylogenet. Evol.">
        <title>Genome-scale phylogeny and comparative genomics of the fungal order Sordariales.</title>
        <authorList>
            <person name="Hensen N."/>
            <person name="Bonometti L."/>
            <person name="Westerberg I."/>
            <person name="Brannstrom I.O."/>
            <person name="Guillou S."/>
            <person name="Cros-Aarteil S."/>
            <person name="Calhoun S."/>
            <person name="Haridas S."/>
            <person name="Kuo A."/>
            <person name="Mondo S."/>
            <person name="Pangilinan J."/>
            <person name="Riley R."/>
            <person name="LaButti K."/>
            <person name="Andreopoulos B."/>
            <person name="Lipzen A."/>
            <person name="Chen C."/>
            <person name="Yan M."/>
            <person name="Daum C."/>
            <person name="Ng V."/>
            <person name="Clum A."/>
            <person name="Steindorff A."/>
            <person name="Ohm R.A."/>
            <person name="Martin F."/>
            <person name="Silar P."/>
            <person name="Natvig D.O."/>
            <person name="Lalanne C."/>
            <person name="Gautier V."/>
            <person name="Ament-Velasquez S.L."/>
            <person name="Kruys A."/>
            <person name="Hutchinson M.I."/>
            <person name="Powell A.J."/>
            <person name="Barry K."/>
            <person name="Miller A.N."/>
            <person name="Grigoriev I.V."/>
            <person name="Debuchy R."/>
            <person name="Gladieux P."/>
            <person name="Hiltunen Thoren M."/>
            <person name="Johannesson H."/>
        </authorList>
    </citation>
    <scope>NUCLEOTIDE SEQUENCE [LARGE SCALE GENOMIC DNA]</scope>
    <source>
        <strain evidence="4">CBS 340.73</strain>
    </source>
</reference>
<dbReference type="PANTHER" id="PTHR21310:SF15">
    <property type="entry name" value="AMINOGLYCOSIDE PHOSPHOTRANSFERASE DOMAIN-CONTAINING PROTEIN"/>
    <property type="match status" value="1"/>
</dbReference>
<feature type="non-terminal residue" evidence="3">
    <location>
        <position position="302"/>
    </location>
</feature>
<dbReference type="SUPFAM" id="SSF56112">
    <property type="entry name" value="Protein kinase-like (PK-like)"/>
    <property type="match status" value="1"/>
</dbReference>
<evidence type="ECO:0000313" key="3">
    <source>
        <dbReference type="EMBL" id="KAK3938431.1"/>
    </source>
</evidence>
<gene>
    <name evidence="3" type="ORF">QBC46DRAFT_234149</name>
</gene>
<dbReference type="AlphaFoldDB" id="A0AAN6N3E0"/>
<evidence type="ECO:0000259" key="2">
    <source>
        <dbReference type="Pfam" id="PF01636"/>
    </source>
</evidence>
<protein>
    <recommendedName>
        <fullName evidence="2">Aminoglycoside phosphotransferase domain-containing protein</fullName>
    </recommendedName>
</protein>
<keyword evidence="4" id="KW-1185">Reference proteome</keyword>
<dbReference type="PANTHER" id="PTHR21310">
    <property type="entry name" value="AMINOGLYCOSIDE PHOSPHOTRANSFERASE-RELATED-RELATED"/>
    <property type="match status" value="1"/>
</dbReference>
<sequence>DPAGGTTPLVGPLLSIQLNELQLENRELSIQPAKFASATDFAFHQYHLLDQTYKLPAYKLSQEVAELEIFGLEDLKSRLSDYIDDHGPFVLTHTDLRPSNIIVDENLRIQGIIDWEWASTVPRQFFLPPTWLAGLPPDRVSGVEYRIEYRWFRDALQAGTSGPCRQLASEWDRKLPTRIDLPFAVTLRHHSCFVNTYYRGVFPEFYKGSREDVVNQFFECDGKDGQFSLGVQQRLRDSERFTQYMEENGLTPSQRCRGRQEPGEPPNTSVQEGTIALLGAASPPGAAQDRPATRYQGPLPVS</sequence>
<feature type="compositionally biased region" description="Low complexity" evidence="1">
    <location>
        <begin position="276"/>
        <end position="287"/>
    </location>
</feature>
<name>A0AAN6N3E0_9PEZI</name>
<evidence type="ECO:0000256" key="1">
    <source>
        <dbReference type="SAM" id="MobiDB-lite"/>
    </source>
</evidence>
<dbReference type="InterPro" id="IPR011009">
    <property type="entry name" value="Kinase-like_dom_sf"/>
</dbReference>
<feature type="domain" description="Aminoglycoside phosphotransferase" evidence="2">
    <location>
        <begin position="55"/>
        <end position="119"/>
    </location>
</feature>
<organism evidence="3 4">
    <name type="scientific">Diplogelasinospora grovesii</name>
    <dbReference type="NCBI Taxonomy" id="303347"/>
    <lineage>
        <taxon>Eukaryota</taxon>
        <taxon>Fungi</taxon>
        <taxon>Dikarya</taxon>
        <taxon>Ascomycota</taxon>
        <taxon>Pezizomycotina</taxon>
        <taxon>Sordariomycetes</taxon>
        <taxon>Sordariomycetidae</taxon>
        <taxon>Sordariales</taxon>
        <taxon>Diplogelasinosporaceae</taxon>
        <taxon>Diplogelasinospora</taxon>
    </lineage>
</organism>